<proteinExistence type="predicted"/>
<evidence type="ECO:0000256" key="1">
    <source>
        <dbReference type="SAM" id="Phobius"/>
    </source>
</evidence>
<keyword evidence="1" id="KW-0472">Membrane</keyword>
<sequence length="183" mass="21241">MISHGVPYKLPTSKVINNFVVFQLGWLCSAYFHDYRALLINIGIIFWLYLVEPWSKRRIKLTLQFVAIGLIVDSILYYLGILYFSGASISIPLWLISLWVIFSASLTVSLSWLMENKYYAMIGGAIFGPVAYWSGQQFEAIMFVDTYAYIILSLSWLFMMWSFSSLYKKQPNNLVTLHREKSK</sequence>
<dbReference type="OrthoDB" id="21939at2"/>
<dbReference type="Proteomes" id="UP000245790">
    <property type="component" value="Unassembled WGS sequence"/>
</dbReference>
<comment type="caution">
    <text evidence="2">The sequence shown here is derived from an EMBL/GenBank/DDBJ whole genome shotgun (WGS) entry which is preliminary data.</text>
</comment>
<dbReference type="InterPro" id="IPR021306">
    <property type="entry name" value="DUF2878"/>
</dbReference>
<dbReference type="EMBL" id="QGGU01000007">
    <property type="protein sequence ID" value="PWK50016.1"/>
    <property type="molecule type" value="Genomic_DNA"/>
</dbReference>
<protein>
    <submittedName>
        <fullName evidence="2">Uncharacterized protein DUF2878</fullName>
    </submittedName>
</protein>
<feature type="transmembrane region" description="Helical" evidence="1">
    <location>
        <begin position="63"/>
        <end position="85"/>
    </location>
</feature>
<keyword evidence="3" id="KW-1185">Reference proteome</keyword>
<dbReference type="AlphaFoldDB" id="A0A316FQN2"/>
<dbReference type="Pfam" id="PF11086">
    <property type="entry name" value="DUF2878"/>
    <property type="match status" value="1"/>
</dbReference>
<feature type="transmembrane region" description="Helical" evidence="1">
    <location>
        <begin position="35"/>
        <end position="51"/>
    </location>
</feature>
<evidence type="ECO:0000313" key="2">
    <source>
        <dbReference type="EMBL" id="PWK50016.1"/>
    </source>
</evidence>
<accession>A0A316FQN2</accession>
<organism evidence="2 3">
    <name type="scientific">Pleionea mediterranea</name>
    <dbReference type="NCBI Taxonomy" id="523701"/>
    <lineage>
        <taxon>Bacteria</taxon>
        <taxon>Pseudomonadati</taxon>
        <taxon>Pseudomonadota</taxon>
        <taxon>Gammaproteobacteria</taxon>
        <taxon>Oceanospirillales</taxon>
        <taxon>Pleioneaceae</taxon>
        <taxon>Pleionea</taxon>
    </lineage>
</organism>
<keyword evidence="1" id="KW-1133">Transmembrane helix</keyword>
<dbReference type="RefSeq" id="WP_109763796.1">
    <property type="nucleotide sequence ID" value="NZ_QGGU01000007.1"/>
</dbReference>
<feature type="transmembrane region" description="Helical" evidence="1">
    <location>
        <begin position="91"/>
        <end position="113"/>
    </location>
</feature>
<evidence type="ECO:0000313" key="3">
    <source>
        <dbReference type="Proteomes" id="UP000245790"/>
    </source>
</evidence>
<gene>
    <name evidence="2" type="ORF">C8D97_107182</name>
</gene>
<feature type="transmembrane region" description="Helical" evidence="1">
    <location>
        <begin position="118"/>
        <end position="135"/>
    </location>
</feature>
<reference evidence="2 3" key="1">
    <citation type="submission" date="2018-05" db="EMBL/GenBank/DDBJ databases">
        <title>Genomic Encyclopedia of Type Strains, Phase IV (KMG-IV): sequencing the most valuable type-strain genomes for metagenomic binning, comparative biology and taxonomic classification.</title>
        <authorList>
            <person name="Goeker M."/>
        </authorList>
    </citation>
    <scope>NUCLEOTIDE SEQUENCE [LARGE SCALE GENOMIC DNA]</scope>
    <source>
        <strain evidence="2 3">DSM 25350</strain>
    </source>
</reference>
<keyword evidence="1" id="KW-0812">Transmembrane</keyword>
<name>A0A316FQN2_9GAMM</name>
<feature type="transmembrane region" description="Helical" evidence="1">
    <location>
        <begin position="147"/>
        <end position="167"/>
    </location>
</feature>